<dbReference type="AlphaFoldDB" id="G2YNI6"/>
<sequence>MTQHYKDQLVDEILWRHGSCHPLSGLLTGGTTLTSLDKQVGSTLFICIGLEISVSDCQFHVQCRYLYCLPIWDVSED</sequence>
<organism evidence="1 2">
    <name type="scientific">Botryotinia fuckeliana (strain T4)</name>
    <name type="common">Noble rot fungus</name>
    <name type="synonym">Botrytis cinerea</name>
    <dbReference type="NCBI Taxonomy" id="999810"/>
    <lineage>
        <taxon>Eukaryota</taxon>
        <taxon>Fungi</taxon>
        <taxon>Dikarya</taxon>
        <taxon>Ascomycota</taxon>
        <taxon>Pezizomycotina</taxon>
        <taxon>Leotiomycetes</taxon>
        <taxon>Helotiales</taxon>
        <taxon>Sclerotiniaceae</taxon>
        <taxon>Botrytis</taxon>
    </lineage>
</organism>
<name>G2YNI6_BOTF4</name>
<gene>
    <name evidence="1" type="ORF">BofuT4_uP122030.1</name>
</gene>
<dbReference type="InParanoid" id="G2YNI6"/>
<dbReference type="Proteomes" id="UP000008177">
    <property type="component" value="Unplaced contigs"/>
</dbReference>
<accession>G2YNI6</accession>
<protein>
    <submittedName>
        <fullName evidence="1">Uncharacterized protein</fullName>
    </submittedName>
</protein>
<dbReference type="EMBL" id="FQ790346">
    <property type="protein sequence ID" value="CCD53184.1"/>
    <property type="molecule type" value="Genomic_DNA"/>
</dbReference>
<evidence type="ECO:0000313" key="1">
    <source>
        <dbReference type="EMBL" id="CCD53184.1"/>
    </source>
</evidence>
<proteinExistence type="predicted"/>
<evidence type="ECO:0000313" key="2">
    <source>
        <dbReference type="Proteomes" id="UP000008177"/>
    </source>
</evidence>
<reference evidence="2" key="1">
    <citation type="journal article" date="2011" name="PLoS Genet.">
        <title>Genomic analysis of the necrotrophic fungal pathogens Sclerotinia sclerotiorum and Botrytis cinerea.</title>
        <authorList>
            <person name="Amselem J."/>
            <person name="Cuomo C.A."/>
            <person name="van Kan J.A."/>
            <person name="Viaud M."/>
            <person name="Benito E.P."/>
            <person name="Couloux A."/>
            <person name="Coutinho P.M."/>
            <person name="de Vries R.P."/>
            <person name="Dyer P.S."/>
            <person name="Fillinger S."/>
            <person name="Fournier E."/>
            <person name="Gout L."/>
            <person name="Hahn M."/>
            <person name="Kohn L."/>
            <person name="Lapalu N."/>
            <person name="Plummer K.M."/>
            <person name="Pradier J.M."/>
            <person name="Quevillon E."/>
            <person name="Sharon A."/>
            <person name="Simon A."/>
            <person name="ten Have A."/>
            <person name="Tudzynski B."/>
            <person name="Tudzynski P."/>
            <person name="Wincker P."/>
            <person name="Andrew M."/>
            <person name="Anthouard V."/>
            <person name="Beever R.E."/>
            <person name="Beffa R."/>
            <person name="Benoit I."/>
            <person name="Bouzid O."/>
            <person name="Brault B."/>
            <person name="Chen Z."/>
            <person name="Choquer M."/>
            <person name="Collemare J."/>
            <person name="Cotton P."/>
            <person name="Danchin E.G."/>
            <person name="Da Silva C."/>
            <person name="Gautier A."/>
            <person name="Giraud C."/>
            <person name="Giraud T."/>
            <person name="Gonzalez C."/>
            <person name="Grossetete S."/>
            <person name="Guldener U."/>
            <person name="Henrissat B."/>
            <person name="Howlett B.J."/>
            <person name="Kodira C."/>
            <person name="Kretschmer M."/>
            <person name="Lappartient A."/>
            <person name="Leroch M."/>
            <person name="Levis C."/>
            <person name="Mauceli E."/>
            <person name="Neuveglise C."/>
            <person name="Oeser B."/>
            <person name="Pearson M."/>
            <person name="Poulain J."/>
            <person name="Poussereau N."/>
            <person name="Quesneville H."/>
            <person name="Rascle C."/>
            <person name="Schumacher J."/>
            <person name="Segurens B."/>
            <person name="Sexton A."/>
            <person name="Silva E."/>
            <person name="Sirven C."/>
            <person name="Soanes D.M."/>
            <person name="Talbot N.J."/>
            <person name="Templeton M."/>
            <person name="Yandava C."/>
            <person name="Yarden O."/>
            <person name="Zeng Q."/>
            <person name="Rollins J.A."/>
            <person name="Lebrun M.H."/>
            <person name="Dickman M."/>
        </authorList>
    </citation>
    <scope>NUCLEOTIDE SEQUENCE [LARGE SCALE GENOMIC DNA]</scope>
    <source>
        <strain evidence="2">T4</strain>
    </source>
</reference>
<dbReference type="HOGENOM" id="CLU_2637798_0_0_1"/>